<dbReference type="GeneTree" id="ENSGT01150000287316"/>
<name>A0A8C5AA26_GADMO</name>
<proteinExistence type="predicted"/>
<feature type="compositionally biased region" description="Acidic residues" evidence="2">
    <location>
        <begin position="356"/>
        <end position="369"/>
    </location>
</feature>
<feature type="compositionally biased region" description="Basic and acidic residues" evidence="2">
    <location>
        <begin position="217"/>
        <end position="234"/>
    </location>
</feature>
<feature type="region of interest" description="Disordered" evidence="2">
    <location>
        <begin position="167"/>
        <end position="237"/>
    </location>
</feature>
<protein>
    <submittedName>
        <fullName evidence="3">Uncharacterized protein</fullName>
    </submittedName>
</protein>
<feature type="region of interest" description="Disordered" evidence="2">
    <location>
        <begin position="257"/>
        <end position="430"/>
    </location>
</feature>
<feature type="compositionally biased region" description="Basic and acidic residues" evidence="2">
    <location>
        <begin position="421"/>
        <end position="430"/>
    </location>
</feature>
<feature type="compositionally biased region" description="Basic residues" evidence="2">
    <location>
        <begin position="378"/>
        <end position="394"/>
    </location>
</feature>
<feature type="coiled-coil region" evidence="1">
    <location>
        <begin position="140"/>
        <end position="167"/>
    </location>
</feature>
<evidence type="ECO:0000313" key="3">
    <source>
        <dbReference type="Ensembl" id="ENSGMOP00000029146.1"/>
    </source>
</evidence>
<evidence type="ECO:0000313" key="4">
    <source>
        <dbReference type="Proteomes" id="UP000694546"/>
    </source>
</evidence>
<reference evidence="3" key="2">
    <citation type="submission" date="2025-09" db="UniProtKB">
        <authorList>
            <consortium name="Ensembl"/>
        </authorList>
    </citation>
    <scope>IDENTIFICATION</scope>
</reference>
<evidence type="ECO:0000256" key="2">
    <source>
        <dbReference type="SAM" id="MobiDB-lite"/>
    </source>
</evidence>
<keyword evidence="1" id="KW-0175">Coiled coil</keyword>
<feature type="compositionally biased region" description="Polar residues" evidence="2">
    <location>
        <begin position="300"/>
        <end position="314"/>
    </location>
</feature>
<reference evidence="3" key="1">
    <citation type="submission" date="2025-08" db="UniProtKB">
        <authorList>
            <consortium name="Ensembl"/>
        </authorList>
    </citation>
    <scope>IDENTIFICATION</scope>
</reference>
<feature type="compositionally biased region" description="Polar residues" evidence="2">
    <location>
        <begin position="180"/>
        <end position="189"/>
    </location>
</feature>
<dbReference type="Ensembl" id="ENSGMOT00000041304.1">
    <property type="protein sequence ID" value="ENSGMOP00000029146.1"/>
    <property type="gene ID" value="ENSGMOG00000033903.1"/>
</dbReference>
<organism evidence="3 4">
    <name type="scientific">Gadus morhua</name>
    <name type="common">Atlantic cod</name>
    <dbReference type="NCBI Taxonomy" id="8049"/>
    <lineage>
        <taxon>Eukaryota</taxon>
        <taxon>Metazoa</taxon>
        <taxon>Chordata</taxon>
        <taxon>Craniata</taxon>
        <taxon>Vertebrata</taxon>
        <taxon>Euteleostomi</taxon>
        <taxon>Actinopterygii</taxon>
        <taxon>Neopterygii</taxon>
        <taxon>Teleostei</taxon>
        <taxon>Neoteleostei</taxon>
        <taxon>Acanthomorphata</taxon>
        <taxon>Zeiogadaria</taxon>
        <taxon>Gadariae</taxon>
        <taxon>Gadiformes</taxon>
        <taxon>Gadoidei</taxon>
        <taxon>Gadidae</taxon>
        <taxon>Gadus</taxon>
    </lineage>
</organism>
<keyword evidence="4" id="KW-1185">Reference proteome</keyword>
<accession>A0A8C5AA26</accession>
<dbReference type="AlphaFoldDB" id="A0A8C5AA26"/>
<dbReference type="Proteomes" id="UP000694546">
    <property type="component" value="Chromosome 3"/>
</dbReference>
<sequence length="430" mass="47063">MASRLAFQTQLASIMEVLANAAVAEICKLVDDDYAVVSLQMSQCQRENKALKRKLNLMELKMARGFAERRLRDSAASIGRTRVHVVSNDRFRSSSAASGVVFEGQMDMVPWPGGVVPGTASRETTTCDLQQDMSADVELVEAELVKQEKMEEAEEDVEEEVQLIRADGQMERGPGGGRVQRSSRPQQEVQAAYHHNECPDPAPSASTRGVENEEEPDVKRVKQEAGLESPDHAHPTLIIQEGLVESSTDDYKASLSLDGVSQPAQELQECGQGFSETPADPQAKPSEDPCTTIPVHAGATVTNTQSKDSTSQQPRRPGSEAAASEVSVLDLEAFFTRWTPDSGAPPTAPPSFSTEELLEEEEEEEEEEVVLVGEDHHPPRRRRGFSQRSSRIHTNHSPSPGKRTNHSPSPGKRTNHSPSPGRDESQAFPR</sequence>
<evidence type="ECO:0000256" key="1">
    <source>
        <dbReference type="SAM" id="Coils"/>
    </source>
</evidence>